<evidence type="ECO:0000256" key="2">
    <source>
        <dbReference type="ARBA" id="ARBA00007240"/>
    </source>
</evidence>
<dbReference type="InterPro" id="IPR008811">
    <property type="entry name" value="Glycosyl_hydrolases_36"/>
</dbReference>
<keyword evidence="3" id="KW-0119">Carbohydrate metabolism</keyword>
<dbReference type="Proteomes" id="UP000054481">
    <property type="component" value="Unassembled WGS sequence"/>
</dbReference>
<dbReference type="Pfam" id="PF05691">
    <property type="entry name" value="Raffinose_syn"/>
    <property type="match status" value="1"/>
</dbReference>
<comment type="catalytic activity">
    <reaction evidence="4">
        <text>alpha-D-galactosyl-(1-&gt;3)-1D-myo-inositol + sucrose = raffinose + myo-inositol</text>
        <dbReference type="Rhea" id="RHEA:20161"/>
        <dbReference type="ChEBI" id="CHEBI:16634"/>
        <dbReference type="ChEBI" id="CHEBI:17268"/>
        <dbReference type="ChEBI" id="CHEBI:17505"/>
        <dbReference type="ChEBI" id="CHEBI:17992"/>
        <dbReference type="EC" id="2.4.1.82"/>
    </reaction>
</comment>
<name>A0A0F7ZLX6_9HYPO</name>
<proteinExistence type="inferred from homology"/>
<dbReference type="GO" id="GO:0047274">
    <property type="term" value="F:galactinol-sucrose galactosyltransferase activity"/>
    <property type="evidence" value="ECO:0007669"/>
    <property type="project" value="UniProtKB-EC"/>
</dbReference>
<sequence>MSTEGYDFESEFKQKYMSYQRPPPQFVPEQMSISLQSYPPLGQVTPINAGEITFTAALDVLQQSNESKWEVAVWYSLDKAEWAETVLALVTTGPGPQTIQALPQSLSRSYFTCSFRIAKSLQFTLKFREGTERPWKWIHDERGLGDGSVLVQPSSLNSEPLRHLIPDLNSEWRVSPLTSHASRSRLWSLEKIILQANDDKSAIEQAEIGTPWGSYLRWFALVRIWSPWLAPRQGGPPFSLDHDAILCSFMSPCGDNLVFLAFHGPESSLSTFRHNTEGGISVQARNDEVTESKAVVLVSQSLDFEEAVSTVMYYAKAHLTPDACINGQKPDTETRGVHATWKENWYDGLGYCTWNALGQHLTEVKVLNAVQTLAEHDIKITNLIIDDNWQAIDYKGESPFQYGWVEFEAERKAFPNGLKGLVSRIREKYPDIQHIAVWHALLGYWGGISPGGKIAKTYKTVEVMSDESKRRNLPLGGSRTVVAEEDVEQFYEDFYRFLSDAGIDGVKTDAQFVIDTWASASARRTLIKKYLDTWAAASFRHFGVKAISCMSQIPQALFHPQTPPDRSPLVMRNSDDFFPEVPASHPWHVWTNAHNTILTQYLNVLPDWDMFQTVHDYSGFHAAARCVSGGPIYVTDVPGKHDMKLIEQMTSITTEGKTVILRPSSLGRSINPYVGYDDDVLLKVGGHHSYSRFNVGILGIFNISAQPLTELIPLSCFPGLEPLTDYVIRAHSSGKVSTPTRCGDPGSLLAISLGTRGHELLHAFPLSPFTGKKRPSGWVSNLGLLGKMTGCAALMSGSVRQDQRGRVTLSTRLKALGILGVYISTPASRIGKDGIAATIHGHPVPERLITVSETDRCVFEVDLQSAYREMDLGDASGSEMEVCVFFDA</sequence>
<comment type="catalytic activity">
    <reaction evidence="1">
        <text>Hydrolysis of terminal, non-reducing alpha-D-galactose residues in alpha-D-galactosides, including galactose oligosaccharides, galactomannans and galactolipids.</text>
        <dbReference type="EC" id="3.2.1.22"/>
    </reaction>
</comment>
<evidence type="ECO:0000313" key="6">
    <source>
        <dbReference type="Proteomes" id="UP000054481"/>
    </source>
</evidence>
<reference evidence="5 6" key="1">
    <citation type="journal article" date="2014" name="Genome Biol. Evol.">
        <title>Comparative genomics and transcriptomics analyses reveal divergent lifestyle features of nematode endoparasitic fungus Hirsutella minnesotensis.</title>
        <authorList>
            <person name="Lai Y."/>
            <person name="Liu K."/>
            <person name="Zhang X."/>
            <person name="Zhang X."/>
            <person name="Li K."/>
            <person name="Wang N."/>
            <person name="Shu C."/>
            <person name="Wu Y."/>
            <person name="Wang C."/>
            <person name="Bushley K.E."/>
            <person name="Xiang M."/>
            <person name="Liu X."/>
        </authorList>
    </citation>
    <scope>NUCLEOTIDE SEQUENCE [LARGE SCALE GENOMIC DNA]</scope>
    <source>
        <strain evidence="5 6">3608</strain>
    </source>
</reference>
<dbReference type="Gene3D" id="3.20.20.70">
    <property type="entry name" value="Aldolase class I"/>
    <property type="match status" value="1"/>
</dbReference>
<organism evidence="5 6">
    <name type="scientific">Hirsutella minnesotensis 3608</name>
    <dbReference type="NCBI Taxonomy" id="1043627"/>
    <lineage>
        <taxon>Eukaryota</taxon>
        <taxon>Fungi</taxon>
        <taxon>Dikarya</taxon>
        <taxon>Ascomycota</taxon>
        <taxon>Pezizomycotina</taxon>
        <taxon>Sordariomycetes</taxon>
        <taxon>Hypocreomycetidae</taxon>
        <taxon>Hypocreales</taxon>
        <taxon>Ophiocordycipitaceae</taxon>
        <taxon>Hirsutella</taxon>
    </lineage>
</organism>
<accession>A0A0F7ZLX6</accession>
<dbReference type="FunFam" id="3.20.20.70:FF:000222">
    <property type="entry name" value="Raffinose synthase Sip1 protein"/>
    <property type="match status" value="1"/>
</dbReference>
<keyword evidence="6" id="KW-1185">Reference proteome</keyword>
<dbReference type="OrthoDB" id="4664297at2759"/>
<evidence type="ECO:0000256" key="4">
    <source>
        <dbReference type="ARBA" id="ARBA00049426"/>
    </source>
</evidence>
<dbReference type="PANTHER" id="PTHR31268:SF32">
    <property type="entry name" value="GALACTINOL--SUCROSE GALACTOSYLTRANSFERASE 2-RELATED"/>
    <property type="match status" value="1"/>
</dbReference>
<dbReference type="InterPro" id="IPR017853">
    <property type="entry name" value="GH"/>
</dbReference>
<dbReference type="InterPro" id="IPR013785">
    <property type="entry name" value="Aldolase_TIM"/>
</dbReference>
<dbReference type="EMBL" id="KQ030570">
    <property type="protein sequence ID" value="KJZ71545.1"/>
    <property type="molecule type" value="Genomic_DNA"/>
</dbReference>
<evidence type="ECO:0000256" key="3">
    <source>
        <dbReference type="ARBA" id="ARBA00023277"/>
    </source>
</evidence>
<gene>
    <name evidence="5" type="ORF">HIM_09083</name>
</gene>
<dbReference type="PANTHER" id="PTHR31268">
    <property type="match status" value="1"/>
</dbReference>
<evidence type="ECO:0000256" key="1">
    <source>
        <dbReference type="ARBA" id="ARBA00001255"/>
    </source>
</evidence>
<comment type="similarity">
    <text evidence="2">Belongs to the glycosyl hydrolases 36 family.</text>
</comment>
<dbReference type="AlphaFoldDB" id="A0A0F7ZLX6"/>
<dbReference type="SUPFAM" id="SSF51445">
    <property type="entry name" value="(Trans)glycosidases"/>
    <property type="match status" value="1"/>
</dbReference>
<dbReference type="GO" id="GO:0004557">
    <property type="term" value="F:alpha-galactosidase activity"/>
    <property type="evidence" value="ECO:0007669"/>
    <property type="project" value="UniProtKB-EC"/>
</dbReference>
<protein>
    <submittedName>
        <fullName evidence="5">Uncharacterized protein</fullName>
    </submittedName>
</protein>
<evidence type="ECO:0000313" key="5">
    <source>
        <dbReference type="EMBL" id="KJZ71545.1"/>
    </source>
</evidence>